<organism evidence="1 2">
    <name type="scientific">Metapseudomonas otitidis</name>
    <dbReference type="NCBI Taxonomy" id="319939"/>
    <lineage>
        <taxon>Bacteria</taxon>
        <taxon>Pseudomonadati</taxon>
        <taxon>Pseudomonadota</taxon>
        <taxon>Gammaproteobacteria</taxon>
        <taxon>Pseudomonadales</taxon>
        <taxon>Pseudomonadaceae</taxon>
        <taxon>Metapseudomonas</taxon>
    </lineage>
</organism>
<dbReference type="Pfam" id="PF00174">
    <property type="entry name" value="Oxidored_molyb"/>
    <property type="match status" value="1"/>
</dbReference>
<accession>A0A1I0TFW7</accession>
<dbReference type="RefSeq" id="WP_083422344.1">
    <property type="nucleotide sequence ID" value="NZ_AP022213.1"/>
</dbReference>
<dbReference type="AlphaFoldDB" id="A0A1I0TFW7"/>
<gene>
    <name evidence="1" type="ORF">WP8S17C03_37570</name>
</gene>
<reference evidence="1 2" key="1">
    <citation type="submission" date="2019-12" db="EMBL/GenBank/DDBJ databases">
        <title>complete genome sequences of Pseudomonas otitidis str. WP8-S17-CRE-03 isolated from wastewater treatment plant effluent.</title>
        <authorList>
            <person name="Sekizuka T."/>
            <person name="Itokawa K."/>
            <person name="Yatsu K."/>
            <person name="Inamine Y."/>
            <person name="Kuroda M."/>
        </authorList>
    </citation>
    <scope>NUCLEOTIDE SEQUENCE [LARGE SCALE GENOMIC DNA]</scope>
    <source>
        <strain evidence="1 2">WP8-S17-CRE-03</strain>
    </source>
</reference>
<sequence length="167" mass="19197">MPLKRRFFVTIFLTLLACSWVRADEAAYPLDLPALKVHSPGQPVRTFTLRTLQSMPATTVTARGPADDRVSEWRGVPLAYLLRQLHVSPPANAQLRMRALNDYSVIIPASDINRYSPVIAYQRDGQPMPVESLGPLFLMYPFDQHHELRTQKYYNRAIWQLSEIFIE</sequence>
<name>A0A1I0TFW7_9GAMM</name>
<dbReference type="InterPro" id="IPR000572">
    <property type="entry name" value="OxRdtase_Mopterin-bd_dom"/>
</dbReference>
<evidence type="ECO:0000313" key="2">
    <source>
        <dbReference type="Proteomes" id="UP000515591"/>
    </source>
</evidence>
<dbReference type="PROSITE" id="PS51257">
    <property type="entry name" value="PROKAR_LIPOPROTEIN"/>
    <property type="match status" value="1"/>
</dbReference>
<dbReference type="STRING" id="319939.SAMN05216263_104152"/>
<dbReference type="SUPFAM" id="SSF56524">
    <property type="entry name" value="Oxidoreductase molybdopterin-binding domain"/>
    <property type="match status" value="1"/>
</dbReference>
<dbReference type="Proteomes" id="UP000515591">
    <property type="component" value="Chromosome"/>
</dbReference>
<evidence type="ECO:0000313" key="1">
    <source>
        <dbReference type="EMBL" id="BBT17708.1"/>
    </source>
</evidence>
<protein>
    <submittedName>
        <fullName evidence="1">Uncharacterized protein</fullName>
    </submittedName>
</protein>
<proteinExistence type="predicted"/>
<dbReference type="Gene3D" id="3.90.420.10">
    <property type="entry name" value="Oxidoreductase, molybdopterin-binding domain"/>
    <property type="match status" value="1"/>
</dbReference>
<dbReference type="EMBL" id="AP022213">
    <property type="protein sequence ID" value="BBT17708.1"/>
    <property type="molecule type" value="Genomic_DNA"/>
</dbReference>
<dbReference type="InterPro" id="IPR036374">
    <property type="entry name" value="OxRdtase_Mopterin-bd_sf"/>
</dbReference>